<reference evidence="5" key="1">
    <citation type="journal article" date="2020" name="Plant J.">
        <title>Transposons played a major role in the diversification between the closely related almond and peach genomes: results from the almond genome sequence.</title>
        <authorList>
            <person name="Alioto T."/>
            <person name="Alexiou K.G."/>
            <person name="Bardil A."/>
            <person name="Barteri F."/>
            <person name="Castanera R."/>
            <person name="Cruz F."/>
            <person name="Dhingra A."/>
            <person name="Duval H."/>
            <person name="Fernandez I Marti A."/>
            <person name="Frias L."/>
            <person name="Galan B."/>
            <person name="Garcia J.L."/>
            <person name="Howad W."/>
            <person name="Gomez-Garrido J."/>
            <person name="Gut M."/>
            <person name="Julca I."/>
            <person name="Morata J."/>
            <person name="Puigdomenech P."/>
            <person name="Ribeca P."/>
            <person name="Rubio Cabetas M.J."/>
            <person name="Vlasova A."/>
            <person name="Wirthensohn M."/>
            <person name="Garcia-Mas J."/>
            <person name="Gabaldon T."/>
            <person name="Casacuberta J.M."/>
            <person name="Arus P."/>
        </authorList>
    </citation>
    <scope>NUCLEOTIDE SEQUENCE [LARGE SCALE GENOMIC DNA]</scope>
    <source>
        <strain evidence="5">cv. Texas</strain>
    </source>
</reference>
<keyword evidence="3" id="KW-0812">Transmembrane</keyword>
<dbReference type="SMART" id="SM00612">
    <property type="entry name" value="Kelch"/>
    <property type="match status" value="2"/>
</dbReference>
<keyword evidence="2" id="KW-0677">Repeat</keyword>
<protein>
    <submittedName>
        <fullName evidence="4">PREDICTED: membrane</fullName>
    </submittedName>
</protein>
<proteinExistence type="predicted"/>
<sequence length="539" mass="60081">MIVAVGFEHAMKIQKLALEPLKKLSGPQFGGVTPTGRQNSGPLPPILRATGLITSRPISSGPLNAFEAPRKVYGPLELIGSMKVQGSSIVRNHAVTTLSQDDKFSFRKSFLKLILWSLILFFVMGFIAGGFILSAIHNAYRLISKKPESLSQLMMWWYLSRTPSSASNAKPNDQYSTITLHNSIFPVSDSGLFNDICIVEIPNKPLIDHNKDNNKSSSKQVETFPCSSWEWFAYQFSPTQFHSVVVPRVLSPVFRIQVIGVLPEHFLCAKLVQSPHQPHATLCTYSSSENSLHDVPKMNCEDRNPFGAACALRDDWLYVAGGYKGKSSNIDPSSYLNLVERLNLKTWEWQSLQNMQEPRAFADGFTHKGRFFVVGGSATLKHSAEIYNPSTNSWVCLKSFVPKEADGFTAASLNGRLMLLTWSDQLGVKLWLWTVLVNPNLICRCRLISFFPNQIVERPRLKSHGAKMVQVGGKEVWVLVGESDRFCLQVDGSNALPVFPAPMFRPGDGHEAVQKGHIYAFSFTDGVGLSWRKIPVYSI</sequence>
<evidence type="ECO:0000256" key="2">
    <source>
        <dbReference type="ARBA" id="ARBA00022737"/>
    </source>
</evidence>
<dbReference type="PANTHER" id="PTHR46344:SF19">
    <property type="entry name" value="F-BOX DOMAIN-CONTAINING PROTEIN"/>
    <property type="match status" value="1"/>
</dbReference>
<dbReference type="InterPro" id="IPR006652">
    <property type="entry name" value="Kelch_1"/>
</dbReference>
<organism evidence="4 5">
    <name type="scientific">Prunus dulcis</name>
    <name type="common">Almond</name>
    <name type="synonym">Amygdalus dulcis</name>
    <dbReference type="NCBI Taxonomy" id="3755"/>
    <lineage>
        <taxon>Eukaryota</taxon>
        <taxon>Viridiplantae</taxon>
        <taxon>Streptophyta</taxon>
        <taxon>Embryophyta</taxon>
        <taxon>Tracheophyta</taxon>
        <taxon>Spermatophyta</taxon>
        <taxon>Magnoliopsida</taxon>
        <taxon>eudicotyledons</taxon>
        <taxon>Gunneridae</taxon>
        <taxon>Pentapetalae</taxon>
        <taxon>rosids</taxon>
        <taxon>fabids</taxon>
        <taxon>Rosales</taxon>
        <taxon>Rosaceae</taxon>
        <taxon>Amygdaloideae</taxon>
        <taxon>Amygdaleae</taxon>
        <taxon>Prunus</taxon>
    </lineage>
</organism>
<dbReference type="Pfam" id="PF01344">
    <property type="entry name" value="Kelch_1"/>
    <property type="match status" value="2"/>
</dbReference>
<dbReference type="SUPFAM" id="SSF117281">
    <property type="entry name" value="Kelch motif"/>
    <property type="match status" value="1"/>
</dbReference>
<gene>
    <name evidence="4" type="ORF">ALMOND_2B012692</name>
</gene>
<keyword evidence="1" id="KW-0880">Kelch repeat</keyword>
<dbReference type="Gramene" id="VVA23069">
    <property type="protein sequence ID" value="VVA23069"/>
    <property type="gene ID" value="Prudul26B012692"/>
</dbReference>
<dbReference type="PANTHER" id="PTHR46344">
    <property type="entry name" value="OS02G0202900 PROTEIN"/>
    <property type="match status" value="1"/>
</dbReference>
<evidence type="ECO:0000313" key="5">
    <source>
        <dbReference type="Proteomes" id="UP000327085"/>
    </source>
</evidence>
<keyword evidence="3" id="KW-0472">Membrane</keyword>
<accession>A0A5E4F7F4</accession>
<dbReference type="Proteomes" id="UP000327085">
    <property type="component" value="Chromosome 6"/>
</dbReference>
<feature type="transmembrane region" description="Helical" evidence="3">
    <location>
        <begin position="113"/>
        <end position="136"/>
    </location>
</feature>
<dbReference type="InParanoid" id="A0A5E4F7F4"/>
<keyword evidence="3" id="KW-1133">Transmembrane helix</keyword>
<dbReference type="Gene3D" id="2.120.10.80">
    <property type="entry name" value="Kelch-type beta propeller"/>
    <property type="match status" value="1"/>
</dbReference>
<evidence type="ECO:0000256" key="3">
    <source>
        <dbReference type="SAM" id="Phobius"/>
    </source>
</evidence>
<name>A0A5E4F7F4_PRUDU</name>
<evidence type="ECO:0000256" key="1">
    <source>
        <dbReference type="ARBA" id="ARBA00022441"/>
    </source>
</evidence>
<dbReference type="InterPro" id="IPR015915">
    <property type="entry name" value="Kelch-typ_b-propeller"/>
</dbReference>
<evidence type="ECO:0000313" key="4">
    <source>
        <dbReference type="EMBL" id="VVA23069.1"/>
    </source>
</evidence>
<dbReference type="AlphaFoldDB" id="A0A5E4F7F4"/>
<dbReference type="EMBL" id="CABIKO010000067">
    <property type="protein sequence ID" value="VVA23069.1"/>
    <property type="molecule type" value="Genomic_DNA"/>
</dbReference>
<dbReference type="OMA" id="HFLCAKL"/>